<dbReference type="GO" id="GO:0003700">
    <property type="term" value="F:DNA-binding transcription factor activity"/>
    <property type="evidence" value="ECO:0007669"/>
    <property type="project" value="InterPro"/>
</dbReference>
<dbReference type="AlphaFoldDB" id="A0AAP6HM35"/>
<dbReference type="InterPro" id="IPR009057">
    <property type="entry name" value="Homeodomain-like_sf"/>
</dbReference>
<dbReference type="SMART" id="SM00342">
    <property type="entry name" value="HTH_ARAC"/>
    <property type="match status" value="1"/>
</dbReference>
<gene>
    <name evidence="5" type="ORF">PG303_09725</name>
</gene>
<dbReference type="PRINTS" id="PR00032">
    <property type="entry name" value="HTHARAC"/>
</dbReference>
<evidence type="ECO:0000256" key="3">
    <source>
        <dbReference type="ARBA" id="ARBA00023163"/>
    </source>
</evidence>
<evidence type="ECO:0000313" key="5">
    <source>
        <dbReference type="EMBL" id="MDY3513490.1"/>
    </source>
</evidence>
<sequence length="282" mass="33073">MKINFETILPDPHSSFKVKHIDFSIKEVNWEYHYHPEVEIVCVISGTGTRHVGYNKSNYIDGDLVLIGKNIPHSGFGIDSTDPHEEIVVQFNEKLILSLSHTEEFIPIKNLLDKAKLGIAFTTEFKNKILPKFYKMTQKRGMKRFLLLLEILHQMSNEKDYTLLNDKIMPYQLITKNKDKLEKVFTFLEENYHKPIEIESIAKLTNMTLPAFCNFFKKTTHLTFTEYLNRYRVDKACKLLAEDYSISDVAYMVGFNSVSYFNRNFNKFLNESPTNFKKTIKR</sequence>
<dbReference type="PROSITE" id="PS00041">
    <property type="entry name" value="HTH_ARAC_FAMILY_1"/>
    <property type="match status" value="1"/>
</dbReference>
<feature type="domain" description="HTH araC/xylS-type" evidence="4">
    <location>
        <begin position="182"/>
        <end position="279"/>
    </location>
</feature>
<keyword evidence="2" id="KW-0238">DNA-binding</keyword>
<dbReference type="SUPFAM" id="SSF46689">
    <property type="entry name" value="Homeodomain-like"/>
    <property type="match status" value="2"/>
</dbReference>
<dbReference type="Proteomes" id="UP001284033">
    <property type="component" value="Unassembled WGS sequence"/>
</dbReference>
<dbReference type="GO" id="GO:0043565">
    <property type="term" value="F:sequence-specific DNA binding"/>
    <property type="evidence" value="ECO:0007669"/>
    <property type="project" value="InterPro"/>
</dbReference>
<evidence type="ECO:0000256" key="2">
    <source>
        <dbReference type="ARBA" id="ARBA00023125"/>
    </source>
</evidence>
<evidence type="ECO:0000313" key="6">
    <source>
        <dbReference type="Proteomes" id="UP001284033"/>
    </source>
</evidence>
<proteinExistence type="predicted"/>
<dbReference type="Gene3D" id="1.10.10.60">
    <property type="entry name" value="Homeodomain-like"/>
    <property type="match status" value="2"/>
</dbReference>
<organism evidence="5 6">
    <name type="scientific">Riemerella anatipestifer</name>
    <name type="common">Moraxella anatipestifer</name>
    <dbReference type="NCBI Taxonomy" id="34085"/>
    <lineage>
        <taxon>Bacteria</taxon>
        <taxon>Pseudomonadati</taxon>
        <taxon>Bacteroidota</taxon>
        <taxon>Flavobacteriia</taxon>
        <taxon>Flavobacteriales</taxon>
        <taxon>Weeksellaceae</taxon>
        <taxon>Riemerella</taxon>
    </lineage>
</organism>
<keyword evidence="1" id="KW-0805">Transcription regulation</keyword>
<reference evidence="5" key="1">
    <citation type="submission" date="2023-01" db="EMBL/GenBank/DDBJ databases">
        <title>Genome-based studies on antimicrobial resistance profiles of Riemerella anatipestifer in China, 1994 to 2021.</title>
        <authorList>
            <person name="Yang Z."/>
            <person name="Zhu D."/>
        </authorList>
    </citation>
    <scope>NUCLEOTIDE SEQUENCE</scope>
    <source>
        <strain evidence="5">RCAD1218</strain>
    </source>
</reference>
<evidence type="ECO:0000259" key="4">
    <source>
        <dbReference type="PROSITE" id="PS01124"/>
    </source>
</evidence>
<dbReference type="Gene3D" id="2.60.120.10">
    <property type="entry name" value="Jelly Rolls"/>
    <property type="match status" value="1"/>
</dbReference>
<dbReference type="SUPFAM" id="SSF51182">
    <property type="entry name" value="RmlC-like cupins"/>
    <property type="match status" value="1"/>
</dbReference>
<dbReference type="EMBL" id="JAQZHK010000010">
    <property type="protein sequence ID" value="MDY3513490.1"/>
    <property type="molecule type" value="Genomic_DNA"/>
</dbReference>
<dbReference type="InterPro" id="IPR018060">
    <property type="entry name" value="HTH_AraC"/>
</dbReference>
<protein>
    <submittedName>
        <fullName evidence="5">AraC family transcriptional regulator</fullName>
    </submittedName>
</protein>
<dbReference type="InterPro" id="IPR020449">
    <property type="entry name" value="Tscrpt_reg_AraC-type_HTH"/>
</dbReference>
<keyword evidence="3" id="KW-0804">Transcription</keyword>
<dbReference type="InterPro" id="IPR014710">
    <property type="entry name" value="RmlC-like_jellyroll"/>
</dbReference>
<comment type="caution">
    <text evidence="5">The sequence shown here is derived from an EMBL/GenBank/DDBJ whole genome shotgun (WGS) entry which is preliminary data.</text>
</comment>
<name>A0AAP6HM35_RIEAN</name>
<dbReference type="PANTHER" id="PTHR43280:SF2">
    <property type="entry name" value="HTH-TYPE TRANSCRIPTIONAL REGULATOR EXSA"/>
    <property type="match status" value="1"/>
</dbReference>
<dbReference type="PROSITE" id="PS01124">
    <property type="entry name" value="HTH_ARAC_FAMILY_2"/>
    <property type="match status" value="1"/>
</dbReference>
<accession>A0AAP6HM35</accession>
<dbReference type="Pfam" id="PF12833">
    <property type="entry name" value="HTH_18"/>
    <property type="match status" value="1"/>
</dbReference>
<dbReference type="InterPro" id="IPR011051">
    <property type="entry name" value="RmlC_Cupin_sf"/>
</dbReference>
<dbReference type="PANTHER" id="PTHR43280">
    <property type="entry name" value="ARAC-FAMILY TRANSCRIPTIONAL REGULATOR"/>
    <property type="match status" value="1"/>
</dbReference>
<dbReference type="InterPro" id="IPR018062">
    <property type="entry name" value="HTH_AraC-typ_CS"/>
</dbReference>
<dbReference type="RefSeq" id="WP_109475120.1">
    <property type="nucleotide sequence ID" value="NZ_CP073239.1"/>
</dbReference>
<evidence type="ECO:0000256" key="1">
    <source>
        <dbReference type="ARBA" id="ARBA00023015"/>
    </source>
</evidence>